<dbReference type="EMBL" id="FUEG01000006">
    <property type="protein sequence ID" value="SJL05326.1"/>
    <property type="molecule type" value="Genomic_DNA"/>
</dbReference>
<accession>A0A284R9E7</accession>
<proteinExistence type="predicted"/>
<gene>
    <name evidence="1" type="ORF">ARMOST_08693</name>
</gene>
<dbReference type="AlphaFoldDB" id="A0A284R9E7"/>
<sequence>MGKQVKPEEKEIVKQSLHGNPLSPFVPMVDSLLDVGRTRQEAREEESSICCYPESKEPTATKETEMKLTKSLLGGPVTGGDLHRRPWSRSFTMTTFPPELVEIIVYEVWHSEMPSYIRTSFMTTCPRINRTWKAVYAPIVSQDIYITNLAYIYYLSDIAQFQKSIIYHDFIPRLTRTITCFIDLQKTAMETAVKRVYRILLGLPNVIGFKTLFPLVPHISFVFRWTGVARKPQLCDIPICVRYHRHLSRIPGGTFGDTRLDVNIIVKDPDPSRHVHYTTLLPAMDTSCEVDVPGGLSLFLNTGRHNYSGTIDGLRWFHQIAKVYQRQGDIKNINERLWMASKGPSRRLGYLDTFFNSLEYKRVQESFPPGRLRPWRSFGTSQGERTHV</sequence>
<dbReference type="OMA" id="INERLWM"/>
<keyword evidence="2" id="KW-1185">Reference proteome</keyword>
<protein>
    <submittedName>
        <fullName evidence="1">Uncharacterized protein</fullName>
    </submittedName>
</protein>
<dbReference type="Proteomes" id="UP000219338">
    <property type="component" value="Unassembled WGS sequence"/>
</dbReference>
<name>A0A284R9E7_ARMOS</name>
<evidence type="ECO:0000313" key="2">
    <source>
        <dbReference type="Proteomes" id="UP000219338"/>
    </source>
</evidence>
<evidence type="ECO:0000313" key="1">
    <source>
        <dbReference type="EMBL" id="SJL05326.1"/>
    </source>
</evidence>
<organism evidence="1 2">
    <name type="scientific">Armillaria ostoyae</name>
    <name type="common">Armillaria root rot fungus</name>
    <dbReference type="NCBI Taxonomy" id="47428"/>
    <lineage>
        <taxon>Eukaryota</taxon>
        <taxon>Fungi</taxon>
        <taxon>Dikarya</taxon>
        <taxon>Basidiomycota</taxon>
        <taxon>Agaricomycotina</taxon>
        <taxon>Agaricomycetes</taxon>
        <taxon>Agaricomycetidae</taxon>
        <taxon>Agaricales</taxon>
        <taxon>Marasmiineae</taxon>
        <taxon>Physalacriaceae</taxon>
        <taxon>Armillaria</taxon>
    </lineage>
</organism>
<reference evidence="2" key="1">
    <citation type="journal article" date="2017" name="Nat. Ecol. Evol.">
        <title>Genome expansion and lineage-specific genetic innovations in the forest pathogenic fungi Armillaria.</title>
        <authorList>
            <person name="Sipos G."/>
            <person name="Prasanna A.N."/>
            <person name="Walter M.C."/>
            <person name="O'Connor E."/>
            <person name="Balint B."/>
            <person name="Krizsan K."/>
            <person name="Kiss B."/>
            <person name="Hess J."/>
            <person name="Varga T."/>
            <person name="Slot J."/>
            <person name="Riley R."/>
            <person name="Boka B."/>
            <person name="Rigling D."/>
            <person name="Barry K."/>
            <person name="Lee J."/>
            <person name="Mihaltcheva S."/>
            <person name="LaButti K."/>
            <person name="Lipzen A."/>
            <person name="Waldron R."/>
            <person name="Moloney N.M."/>
            <person name="Sperisen C."/>
            <person name="Kredics L."/>
            <person name="Vagvoelgyi C."/>
            <person name="Patrignani A."/>
            <person name="Fitzpatrick D."/>
            <person name="Nagy I."/>
            <person name="Doyle S."/>
            <person name="Anderson J.B."/>
            <person name="Grigoriev I.V."/>
            <person name="Gueldener U."/>
            <person name="Muensterkoetter M."/>
            <person name="Nagy L.G."/>
        </authorList>
    </citation>
    <scope>NUCLEOTIDE SEQUENCE [LARGE SCALE GENOMIC DNA]</scope>
    <source>
        <strain evidence="2">C18/9</strain>
    </source>
</reference>
<dbReference type="OrthoDB" id="2836053at2759"/>